<keyword evidence="3 4" id="KW-0378">Hydrolase</keyword>
<dbReference type="SUPFAM" id="SSF55811">
    <property type="entry name" value="Nudix"/>
    <property type="match status" value="1"/>
</dbReference>
<evidence type="ECO:0000313" key="7">
    <source>
        <dbReference type="Proteomes" id="UP000187486"/>
    </source>
</evidence>
<evidence type="ECO:0000259" key="5">
    <source>
        <dbReference type="PROSITE" id="PS51462"/>
    </source>
</evidence>
<dbReference type="PANTHER" id="PTHR43046">
    <property type="entry name" value="GDP-MANNOSE MANNOSYL HYDROLASE"/>
    <property type="match status" value="1"/>
</dbReference>
<accession>A0A1R0L398</accession>
<feature type="domain" description="Nudix hydrolase" evidence="5">
    <location>
        <begin position="20"/>
        <end position="146"/>
    </location>
</feature>
<dbReference type="OrthoDB" id="3404294at2"/>
<dbReference type="GO" id="GO:0016787">
    <property type="term" value="F:hydrolase activity"/>
    <property type="evidence" value="ECO:0007669"/>
    <property type="project" value="UniProtKB-KW"/>
</dbReference>
<dbReference type="PRINTS" id="PR00502">
    <property type="entry name" value="NUDIXFAMILY"/>
</dbReference>
<dbReference type="InterPro" id="IPR020084">
    <property type="entry name" value="NUDIX_hydrolase_CS"/>
</dbReference>
<dbReference type="InterPro" id="IPR000086">
    <property type="entry name" value="NUDIX_hydrolase_dom"/>
</dbReference>
<dbReference type="RefSeq" id="WP_076154658.1">
    <property type="nucleotide sequence ID" value="NZ_JBEZVB010000033.1"/>
</dbReference>
<dbReference type="PROSITE" id="PS51462">
    <property type="entry name" value="NUDIX"/>
    <property type="match status" value="1"/>
</dbReference>
<comment type="similarity">
    <text evidence="2 4">Belongs to the Nudix hydrolase family.</text>
</comment>
<evidence type="ECO:0000256" key="2">
    <source>
        <dbReference type="ARBA" id="ARBA00005582"/>
    </source>
</evidence>
<dbReference type="STRING" id="76021.BS329_00375"/>
<comment type="cofactor">
    <cofactor evidence="1">
        <name>Mg(2+)</name>
        <dbReference type="ChEBI" id="CHEBI:18420"/>
    </cofactor>
</comment>
<evidence type="ECO:0000313" key="6">
    <source>
        <dbReference type="EMBL" id="OLZ57184.1"/>
    </source>
</evidence>
<reference evidence="6 7" key="1">
    <citation type="submission" date="2016-01" db="EMBL/GenBank/DDBJ databases">
        <title>Amycolatopsis coloradensis genome sequencing and assembly.</title>
        <authorList>
            <person name="Mayilraj S."/>
        </authorList>
    </citation>
    <scope>NUCLEOTIDE SEQUENCE [LARGE SCALE GENOMIC DNA]</scope>
    <source>
        <strain evidence="6 7">DSM 44225</strain>
    </source>
</reference>
<dbReference type="PROSITE" id="PS00893">
    <property type="entry name" value="NUDIX_BOX"/>
    <property type="match status" value="1"/>
</dbReference>
<dbReference type="Proteomes" id="UP000187486">
    <property type="component" value="Unassembled WGS sequence"/>
</dbReference>
<sequence>MTRLDGNGFVKCDFGHLHWGLNGAAGLLLSDPARGVLLQRRAWWVHHGHTWALPGGAVEAGESPREAATREAYEEADVPPARVRPLSASKVDHGNWRYTTILAAPIGTLSARVKNAESAELRWVRPDEVADFRLHRDFAAAWPGLREHLDRRLVLVVDGANVVGSRPDGWWRDRRGAGMRLRDKLATLAETGFADPALPGGGEWSWWPKVVLVVEGKARGVAAVPGVEVADAETDGDSQIVAVARSARSEGPDDHVVVVTADRELRSRVEALGASTFGPGTLLTHLDPRN</sequence>
<evidence type="ECO:0000256" key="1">
    <source>
        <dbReference type="ARBA" id="ARBA00001946"/>
    </source>
</evidence>
<evidence type="ECO:0000256" key="4">
    <source>
        <dbReference type="RuleBase" id="RU003476"/>
    </source>
</evidence>
<dbReference type="InterPro" id="IPR020476">
    <property type="entry name" value="Nudix_hydrolase"/>
</dbReference>
<name>A0A1R0L398_9PSEU</name>
<proteinExistence type="inferred from homology"/>
<evidence type="ECO:0000256" key="3">
    <source>
        <dbReference type="ARBA" id="ARBA00022801"/>
    </source>
</evidence>
<protein>
    <submittedName>
        <fullName evidence="6">ADP-ribose pyrophosphatase</fullName>
    </submittedName>
</protein>
<organism evidence="6 7">
    <name type="scientific">Amycolatopsis coloradensis</name>
    <dbReference type="NCBI Taxonomy" id="76021"/>
    <lineage>
        <taxon>Bacteria</taxon>
        <taxon>Bacillati</taxon>
        <taxon>Actinomycetota</taxon>
        <taxon>Actinomycetes</taxon>
        <taxon>Pseudonocardiales</taxon>
        <taxon>Pseudonocardiaceae</taxon>
        <taxon>Amycolatopsis</taxon>
    </lineage>
</organism>
<dbReference type="Gene3D" id="3.90.79.10">
    <property type="entry name" value="Nucleoside Triphosphate Pyrophosphohydrolase"/>
    <property type="match status" value="1"/>
</dbReference>
<keyword evidence="7" id="KW-1185">Reference proteome</keyword>
<dbReference type="PANTHER" id="PTHR43046:SF2">
    <property type="entry name" value="8-OXO-DGTP DIPHOSPHATASE-RELATED"/>
    <property type="match status" value="1"/>
</dbReference>
<dbReference type="InterPro" id="IPR015797">
    <property type="entry name" value="NUDIX_hydrolase-like_dom_sf"/>
</dbReference>
<dbReference type="AlphaFoldDB" id="A0A1R0L398"/>
<gene>
    <name evidence="6" type="ORF">BS329_00375</name>
</gene>
<comment type="caution">
    <text evidence="6">The sequence shown here is derived from an EMBL/GenBank/DDBJ whole genome shotgun (WGS) entry which is preliminary data.</text>
</comment>
<dbReference type="Pfam" id="PF00293">
    <property type="entry name" value="NUDIX"/>
    <property type="match status" value="1"/>
</dbReference>
<dbReference type="EMBL" id="MQUQ01000001">
    <property type="protein sequence ID" value="OLZ57184.1"/>
    <property type="molecule type" value="Genomic_DNA"/>
</dbReference>